<feature type="domain" description="SHSP" evidence="4">
    <location>
        <begin position="39"/>
        <end position="154"/>
    </location>
</feature>
<evidence type="ECO:0000313" key="6">
    <source>
        <dbReference type="Proteomes" id="UP000186594"/>
    </source>
</evidence>
<dbReference type="PROSITE" id="PS01031">
    <property type="entry name" value="SHSP"/>
    <property type="match status" value="1"/>
</dbReference>
<dbReference type="SUPFAM" id="SSF49764">
    <property type="entry name" value="HSP20-like chaperones"/>
    <property type="match status" value="1"/>
</dbReference>
<dbReference type="PANTHER" id="PTHR11527">
    <property type="entry name" value="HEAT-SHOCK PROTEIN 20 FAMILY MEMBER"/>
    <property type="match status" value="1"/>
</dbReference>
<dbReference type="Gene3D" id="2.60.40.790">
    <property type="match status" value="1"/>
</dbReference>
<dbReference type="Proteomes" id="UP000186594">
    <property type="component" value="Unassembled WGS sequence"/>
</dbReference>
<comment type="caution">
    <text evidence="5">The sequence shown here is derived from an EMBL/GenBank/DDBJ whole genome shotgun (WGS) entry which is preliminary data.</text>
</comment>
<reference evidence="5 6" key="1">
    <citation type="submission" date="2016-04" db="EMBL/GenBank/DDBJ databases">
        <title>Evolutionary innovation and constraint leading to complex multicellularity in the Ascomycota.</title>
        <authorList>
            <person name="Cisse O."/>
            <person name="Nguyen A."/>
            <person name="Hewitt D.A."/>
            <person name="Jedd G."/>
            <person name="Stajich J.E."/>
        </authorList>
    </citation>
    <scope>NUCLEOTIDE SEQUENCE [LARGE SCALE GENOMIC DNA]</scope>
    <source>
        <strain evidence="5 6">DAH-3</strain>
    </source>
</reference>
<dbReference type="AlphaFoldDB" id="A0A1U7LRX5"/>
<dbReference type="OMA" id="NINIEFH"/>
<evidence type="ECO:0000256" key="3">
    <source>
        <dbReference type="RuleBase" id="RU003616"/>
    </source>
</evidence>
<dbReference type="InterPro" id="IPR002068">
    <property type="entry name" value="A-crystallin/Hsp20_dom"/>
</dbReference>
<dbReference type="EMBL" id="LXFE01000431">
    <property type="protein sequence ID" value="OLL25333.1"/>
    <property type="molecule type" value="Genomic_DNA"/>
</dbReference>
<dbReference type="Pfam" id="PF00011">
    <property type="entry name" value="HSP20"/>
    <property type="match status" value="1"/>
</dbReference>
<proteinExistence type="inferred from homology"/>
<gene>
    <name evidence="5" type="ORF">NEOLI_003294</name>
</gene>
<dbReference type="OrthoDB" id="5511210at2759"/>
<dbReference type="InterPro" id="IPR031107">
    <property type="entry name" value="Small_HSP"/>
</dbReference>
<evidence type="ECO:0000313" key="5">
    <source>
        <dbReference type="EMBL" id="OLL25333.1"/>
    </source>
</evidence>
<dbReference type="InterPro" id="IPR008978">
    <property type="entry name" value="HSP20-like_chaperone"/>
</dbReference>
<accession>A0A1U7LRX5</accession>
<dbReference type="STRING" id="1198029.A0A1U7LRX5"/>
<evidence type="ECO:0000256" key="1">
    <source>
        <dbReference type="ARBA" id="ARBA00023016"/>
    </source>
</evidence>
<keyword evidence="6" id="KW-1185">Reference proteome</keyword>
<evidence type="ECO:0000256" key="2">
    <source>
        <dbReference type="PROSITE-ProRule" id="PRU00285"/>
    </source>
</evidence>
<protein>
    <submittedName>
        <fullName evidence="5">Heat shock protein 16</fullName>
    </submittedName>
</protein>
<comment type="similarity">
    <text evidence="2 3">Belongs to the small heat shock protein (HSP20) family.</text>
</comment>
<name>A0A1U7LRX5_NEOID</name>
<organism evidence="5 6">
    <name type="scientific">Neolecta irregularis (strain DAH-3)</name>
    <dbReference type="NCBI Taxonomy" id="1198029"/>
    <lineage>
        <taxon>Eukaryota</taxon>
        <taxon>Fungi</taxon>
        <taxon>Dikarya</taxon>
        <taxon>Ascomycota</taxon>
        <taxon>Taphrinomycotina</taxon>
        <taxon>Neolectales</taxon>
        <taxon>Neolectaceae</taxon>
        <taxon>Neolecta</taxon>
    </lineage>
</organism>
<keyword evidence="1 5" id="KW-0346">Stress response</keyword>
<sequence>MLHYYLTPSIFDLCDPAYDQDSLVSKVENSNSNIHKQHDCFSNASPSLDVFEFSDQTVVTVELPGMSKADDSLSINYDPQTRHLKISGHLKRPTDFHPENAIKETRIGERKIGKFEKEVVVECNIDNENITAKLEDGMLTVVLPKKESKKICIQ</sequence>
<dbReference type="CDD" id="cd06464">
    <property type="entry name" value="ACD_sHsps-like"/>
    <property type="match status" value="1"/>
</dbReference>
<evidence type="ECO:0000259" key="4">
    <source>
        <dbReference type="PROSITE" id="PS01031"/>
    </source>
</evidence>